<sequence length="512" mass="57494">MAAAEDAVALKQKGNQAFAAHDWPTAIDFYGKAIEANDKEPSFFCNRAQAQIKLEAYGFAIADATKAIELDPSYVKLGVLKAADVAVSQAYYRRAIANTAIFNYKEALKDFKTVVEKVPHDKDAKLKLAECGKIVRRAEFLKAIEVGDAPSAAEGLDLDAIVIDASYDGVRLEKEMTQEFIDDAIRRFKNGKTIHKKYVYQIVLAVKDIAFNEPTMVEMEVEEGHKLTVCGDTHGQFFDLLEIFRLNGFPSDTHSYLFNGDFVDRGSWSTEIAILLYAYKWLRPNAFFINRGNHETDDMNRVYGFEGECKAKYNERTFKLFSESFSALPLATLIGKKFFTLHGGLFSDDNITLDDIRKLNRHNQRQPGHAGLMMEMLWTDPQTAPGRGPSKRGVGMQFGPDITKKFCEKNGLEAIIRSHEVRMEGYEVEHDGRCITGRRHPKSGQRNLVAGRKVMNGGNVFSAPKYCDSTENKGAYINIGPGLKLEYHKFDAVPHPDIKPMAYAQNSLMSMM</sequence>
<evidence type="ECO:0000256" key="5">
    <source>
        <dbReference type="ARBA" id="ARBA00022723"/>
    </source>
</evidence>
<dbReference type="InterPro" id="IPR006186">
    <property type="entry name" value="Ser/Thr-sp_prot-phosphatase"/>
</dbReference>
<evidence type="ECO:0000256" key="15">
    <source>
        <dbReference type="PROSITE-ProRule" id="PRU00339"/>
    </source>
</evidence>
<keyword evidence="6" id="KW-0677">Repeat</keyword>
<comment type="similarity">
    <text evidence="4">Belongs to the PPP phosphatase family. PP-5 (PP-T) subfamily.</text>
</comment>
<dbReference type="SMART" id="SM00156">
    <property type="entry name" value="PP2Ac"/>
    <property type="match status" value="1"/>
</dbReference>
<dbReference type="Proteomes" id="UP000698800">
    <property type="component" value="Unassembled WGS sequence"/>
</dbReference>
<dbReference type="PROSITE" id="PS50005">
    <property type="entry name" value="TPR"/>
    <property type="match status" value="1"/>
</dbReference>
<dbReference type="InterPro" id="IPR019734">
    <property type="entry name" value="TPR_rpt"/>
</dbReference>
<dbReference type="InterPro" id="IPR029052">
    <property type="entry name" value="Metallo-depent_PP-like"/>
</dbReference>
<evidence type="ECO:0000313" key="19">
    <source>
        <dbReference type="Proteomes" id="UP000698800"/>
    </source>
</evidence>
<dbReference type="InterPro" id="IPR041753">
    <property type="entry name" value="PP5_C"/>
</dbReference>
<dbReference type="AlphaFoldDB" id="A0A9P8HV25"/>
<gene>
    <name evidence="18" type="ORF">FGG08_005167</name>
</gene>
<dbReference type="PANTHER" id="PTHR45668:SF5">
    <property type="entry name" value="SERINE_THREONINE-PROTEIN PHOSPHATASE 5"/>
    <property type="match status" value="1"/>
</dbReference>
<evidence type="ECO:0000256" key="16">
    <source>
        <dbReference type="RuleBase" id="RU004273"/>
    </source>
</evidence>
<evidence type="ECO:0000256" key="11">
    <source>
        <dbReference type="ARBA" id="ARBA00047986"/>
    </source>
</evidence>
<keyword evidence="7 16" id="KW-0378">Hydrolase</keyword>
<name>A0A9P8HV25_9PEZI</name>
<evidence type="ECO:0000256" key="6">
    <source>
        <dbReference type="ARBA" id="ARBA00022737"/>
    </source>
</evidence>
<evidence type="ECO:0000259" key="17">
    <source>
        <dbReference type="PROSITE" id="PS00125"/>
    </source>
</evidence>
<dbReference type="OrthoDB" id="445564at2759"/>
<comment type="cofactor">
    <cofactor evidence="1">
        <name>Mn(2+)</name>
        <dbReference type="ChEBI" id="CHEBI:29035"/>
    </cofactor>
</comment>
<evidence type="ECO:0000256" key="1">
    <source>
        <dbReference type="ARBA" id="ARBA00001936"/>
    </source>
</evidence>
<dbReference type="PIRSF" id="PIRSF033096">
    <property type="entry name" value="PPPtase_5"/>
    <property type="match status" value="1"/>
</dbReference>
<dbReference type="GO" id="GO:0004722">
    <property type="term" value="F:protein serine/threonine phosphatase activity"/>
    <property type="evidence" value="ECO:0007669"/>
    <property type="project" value="UniProtKB-EC"/>
</dbReference>
<feature type="domain" description="Serine/threonine specific protein phosphatases" evidence="17">
    <location>
        <begin position="290"/>
        <end position="295"/>
    </location>
</feature>
<keyword evidence="8 15" id="KW-0802">TPR repeat</keyword>
<protein>
    <recommendedName>
        <fullName evidence="16">Serine/threonine-protein phosphatase</fullName>
        <ecNumber evidence="16">3.1.3.16</ecNumber>
    </recommendedName>
</protein>
<dbReference type="SUPFAM" id="SSF56300">
    <property type="entry name" value="Metallo-dependent phosphatases"/>
    <property type="match status" value="1"/>
</dbReference>
<dbReference type="InterPro" id="IPR011990">
    <property type="entry name" value="TPR-like_helical_dom_sf"/>
</dbReference>
<evidence type="ECO:0000256" key="14">
    <source>
        <dbReference type="PIRSR" id="PIRSR033096-1"/>
    </source>
</evidence>
<evidence type="ECO:0000256" key="10">
    <source>
        <dbReference type="ARBA" id="ARBA00023242"/>
    </source>
</evidence>
<dbReference type="Pfam" id="PF08321">
    <property type="entry name" value="PPP5"/>
    <property type="match status" value="1"/>
</dbReference>
<keyword evidence="10" id="KW-0539">Nucleus</keyword>
<dbReference type="InterPro" id="IPR013235">
    <property type="entry name" value="PPP_dom"/>
</dbReference>
<evidence type="ECO:0000256" key="12">
    <source>
        <dbReference type="ARBA" id="ARBA00048832"/>
    </source>
</evidence>
<comment type="catalytic activity">
    <reaction evidence="11">
        <text>O-phospho-L-seryl-[protein] + H2O = L-seryl-[protein] + phosphate</text>
        <dbReference type="Rhea" id="RHEA:20629"/>
        <dbReference type="Rhea" id="RHEA-COMP:9863"/>
        <dbReference type="Rhea" id="RHEA-COMP:11604"/>
        <dbReference type="ChEBI" id="CHEBI:15377"/>
        <dbReference type="ChEBI" id="CHEBI:29999"/>
        <dbReference type="ChEBI" id="CHEBI:43474"/>
        <dbReference type="ChEBI" id="CHEBI:83421"/>
        <dbReference type="EC" id="3.1.3.16"/>
    </reaction>
    <physiologicalReaction direction="left-to-right" evidence="11">
        <dbReference type="Rhea" id="RHEA:20630"/>
    </physiologicalReaction>
</comment>
<comment type="catalytic activity">
    <reaction evidence="12">
        <text>O-phospho-L-threonyl-[protein] + H2O = L-threonyl-[protein] + phosphate</text>
        <dbReference type="Rhea" id="RHEA:47004"/>
        <dbReference type="Rhea" id="RHEA-COMP:11060"/>
        <dbReference type="Rhea" id="RHEA-COMP:11605"/>
        <dbReference type="ChEBI" id="CHEBI:15377"/>
        <dbReference type="ChEBI" id="CHEBI:30013"/>
        <dbReference type="ChEBI" id="CHEBI:43474"/>
        <dbReference type="ChEBI" id="CHEBI:61977"/>
        <dbReference type="EC" id="3.1.3.16"/>
    </reaction>
    <physiologicalReaction direction="left-to-right" evidence="12">
        <dbReference type="Rhea" id="RHEA:47005"/>
    </physiologicalReaction>
</comment>
<dbReference type="FunFam" id="3.60.21.10:FF:000039">
    <property type="entry name" value="Serine/threonine-protein phosphatase"/>
    <property type="match status" value="1"/>
</dbReference>
<dbReference type="Pfam" id="PF00149">
    <property type="entry name" value="Metallophos"/>
    <property type="match status" value="1"/>
</dbReference>
<dbReference type="Gene3D" id="1.25.40.10">
    <property type="entry name" value="Tetratricopeptide repeat domain"/>
    <property type="match status" value="1"/>
</dbReference>
<comment type="function">
    <text evidence="13">Protein phosphatase that specifically binds to and dephosphorylates the molecular chaperone Hsp90. Dephosphorylation positively regulates the Hsp90 chaperone machinery.</text>
</comment>
<keyword evidence="19" id="KW-1185">Reference proteome</keyword>
<dbReference type="SUPFAM" id="SSF48452">
    <property type="entry name" value="TPR-like"/>
    <property type="match status" value="1"/>
</dbReference>
<evidence type="ECO:0000256" key="2">
    <source>
        <dbReference type="ARBA" id="ARBA00001946"/>
    </source>
</evidence>
<comment type="subcellular location">
    <subcellularLocation>
        <location evidence="3">Nucleus</location>
    </subcellularLocation>
</comment>
<evidence type="ECO:0000256" key="7">
    <source>
        <dbReference type="ARBA" id="ARBA00022801"/>
    </source>
</evidence>
<dbReference type="PRINTS" id="PR00114">
    <property type="entry name" value="STPHPHTASE"/>
</dbReference>
<evidence type="ECO:0000256" key="13">
    <source>
        <dbReference type="ARBA" id="ARBA00059747"/>
    </source>
</evidence>
<evidence type="ECO:0000256" key="9">
    <source>
        <dbReference type="ARBA" id="ARBA00023211"/>
    </source>
</evidence>
<accession>A0A9P8HV25</accession>
<evidence type="ECO:0000256" key="3">
    <source>
        <dbReference type="ARBA" id="ARBA00004123"/>
    </source>
</evidence>
<proteinExistence type="inferred from homology"/>
<dbReference type="EMBL" id="JAGHQL010000117">
    <property type="protein sequence ID" value="KAH0538248.1"/>
    <property type="molecule type" value="Genomic_DNA"/>
</dbReference>
<dbReference type="PROSITE" id="PS00125">
    <property type="entry name" value="SER_THR_PHOSPHATASE"/>
    <property type="match status" value="1"/>
</dbReference>
<dbReference type="PANTHER" id="PTHR45668">
    <property type="entry name" value="SERINE/THREONINE-PROTEIN PHOSPHATASE 5-RELATED"/>
    <property type="match status" value="1"/>
</dbReference>
<comment type="caution">
    <text evidence="18">The sequence shown here is derived from an EMBL/GenBank/DDBJ whole genome shotgun (WGS) entry which is preliminary data.</text>
</comment>
<dbReference type="GO" id="GO:0046872">
    <property type="term" value="F:metal ion binding"/>
    <property type="evidence" value="ECO:0007669"/>
    <property type="project" value="UniProtKB-KW"/>
</dbReference>
<organism evidence="18 19">
    <name type="scientific">Glutinoglossum americanum</name>
    <dbReference type="NCBI Taxonomy" id="1670608"/>
    <lineage>
        <taxon>Eukaryota</taxon>
        <taxon>Fungi</taxon>
        <taxon>Dikarya</taxon>
        <taxon>Ascomycota</taxon>
        <taxon>Pezizomycotina</taxon>
        <taxon>Geoglossomycetes</taxon>
        <taxon>Geoglossales</taxon>
        <taxon>Geoglossaceae</taxon>
        <taxon>Glutinoglossum</taxon>
    </lineage>
</organism>
<keyword evidence="5" id="KW-0479">Metal-binding</keyword>
<dbReference type="InterPro" id="IPR004843">
    <property type="entry name" value="Calcineurin-like_PHP"/>
</dbReference>
<evidence type="ECO:0000313" key="18">
    <source>
        <dbReference type="EMBL" id="KAH0538248.1"/>
    </source>
</evidence>
<comment type="cofactor">
    <cofactor evidence="2">
        <name>Mg(2+)</name>
        <dbReference type="ChEBI" id="CHEBI:18420"/>
    </cofactor>
</comment>
<reference evidence="18" key="1">
    <citation type="submission" date="2021-03" db="EMBL/GenBank/DDBJ databases">
        <title>Comparative genomics and phylogenomic investigation of the class Geoglossomycetes provide insights into ecological specialization and systematics.</title>
        <authorList>
            <person name="Melie T."/>
            <person name="Pirro S."/>
            <person name="Miller A.N."/>
            <person name="Quandt A."/>
        </authorList>
    </citation>
    <scope>NUCLEOTIDE SEQUENCE</scope>
    <source>
        <strain evidence="18">GBOQ0MN5Z8</strain>
    </source>
</reference>
<feature type="repeat" description="TPR" evidence="15">
    <location>
        <begin position="88"/>
        <end position="121"/>
    </location>
</feature>
<dbReference type="InterPro" id="IPR051134">
    <property type="entry name" value="PPP_phosphatase"/>
</dbReference>
<dbReference type="GO" id="GO:0005634">
    <property type="term" value="C:nucleus"/>
    <property type="evidence" value="ECO:0007669"/>
    <property type="project" value="UniProtKB-SubCell"/>
</dbReference>
<feature type="active site" description="Proton donor/acceptor" evidence="14">
    <location>
        <position position="294"/>
    </location>
</feature>
<evidence type="ECO:0000256" key="8">
    <source>
        <dbReference type="ARBA" id="ARBA00022803"/>
    </source>
</evidence>
<dbReference type="Gene3D" id="3.60.21.10">
    <property type="match status" value="1"/>
</dbReference>
<dbReference type="CDD" id="cd07417">
    <property type="entry name" value="MPP_PP5_C"/>
    <property type="match status" value="1"/>
</dbReference>
<keyword evidence="9" id="KW-0464">Manganese</keyword>
<dbReference type="EC" id="3.1.3.16" evidence="16"/>
<dbReference type="SMART" id="SM00028">
    <property type="entry name" value="TPR"/>
    <property type="match status" value="3"/>
</dbReference>
<evidence type="ECO:0000256" key="4">
    <source>
        <dbReference type="ARBA" id="ARBA00008786"/>
    </source>
</evidence>